<organism evidence="2 3">
    <name type="scientific">Bifidobacterium bifidum</name>
    <dbReference type="NCBI Taxonomy" id="1681"/>
    <lineage>
        <taxon>Bacteria</taxon>
        <taxon>Bacillati</taxon>
        <taxon>Actinomycetota</taxon>
        <taxon>Actinomycetes</taxon>
        <taxon>Bifidobacteriales</taxon>
        <taxon>Bifidobacteriaceae</taxon>
        <taxon>Bifidobacterium</taxon>
    </lineage>
</organism>
<evidence type="ECO:0000313" key="2">
    <source>
        <dbReference type="EMBL" id="KWZ80266.1"/>
    </source>
</evidence>
<accession>A0A133KLB8</accession>
<feature type="transmembrane region" description="Helical" evidence="1">
    <location>
        <begin position="6"/>
        <end position="26"/>
    </location>
</feature>
<dbReference type="Proteomes" id="UP000070092">
    <property type="component" value="Unassembled WGS sequence"/>
</dbReference>
<keyword evidence="1" id="KW-0472">Membrane</keyword>
<dbReference type="AlphaFoldDB" id="A0A133KLB8"/>
<name>A0A133KLB8_BIFBI</name>
<evidence type="ECO:0000256" key="1">
    <source>
        <dbReference type="SAM" id="Phobius"/>
    </source>
</evidence>
<evidence type="ECO:0000313" key="3">
    <source>
        <dbReference type="Proteomes" id="UP000070092"/>
    </source>
</evidence>
<comment type="caution">
    <text evidence="2">The sequence shown here is derived from an EMBL/GenBank/DDBJ whole genome shotgun (WGS) entry which is preliminary data.</text>
</comment>
<proteinExistence type="predicted"/>
<gene>
    <name evidence="2" type="ORF">HMPREF3196_01849</name>
</gene>
<dbReference type="EMBL" id="LRPO01000048">
    <property type="protein sequence ID" value="KWZ80266.1"/>
    <property type="molecule type" value="Genomic_DNA"/>
</dbReference>
<reference evidence="2 3" key="1">
    <citation type="submission" date="2016-01" db="EMBL/GenBank/DDBJ databases">
        <authorList>
            <person name="Oliw E.H."/>
        </authorList>
    </citation>
    <scope>NUCLEOTIDE SEQUENCE [LARGE SCALE GENOMIC DNA]</scope>
    <source>
        <strain evidence="2 3">MJR8628B</strain>
    </source>
</reference>
<keyword evidence="1" id="KW-0812">Transmembrane</keyword>
<sequence>MQDDNSVAAATAYATVVRLIVGMYFCSSRPRMCRRHGRAGVRYEAGSAPQSRHCDSPVFGRRVLSGA</sequence>
<protein>
    <submittedName>
        <fullName evidence="2">Uncharacterized protein</fullName>
    </submittedName>
</protein>
<dbReference type="PATRIC" id="fig|1681.53.peg.1807"/>
<keyword evidence="1" id="KW-1133">Transmembrane helix</keyword>